<protein>
    <submittedName>
        <fullName evidence="1">Uncharacterized protein</fullName>
    </submittedName>
</protein>
<keyword evidence="2" id="KW-1185">Reference proteome</keyword>
<dbReference type="Proteomes" id="UP000805649">
    <property type="component" value="Unassembled WGS sequence"/>
</dbReference>
<name>A0ACC3YRC6_COLTU</name>
<evidence type="ECO:0000313" key="2">
    <source>
        <dbReference type="Proteomes" id="UP000805649"/>
    </source>
</evidence>
<comment type="caution">
    <text evidence="1">The sequence shown here is derived from an EMBL/GenBank/DDBJ whole genome shotgun (WGS) entry which is preliminary data.</text>
</comment>
<accession>A0ACC3YRC6</accession>
<organism evidence="1 2">
    <name type="scientific">Colletotrichum truncatum</name>
    <name type="common">Anthracnose fungus</name>
    <name type="synonym">Colletotrichum capsici</name>
    <dbReference type="NCBI Taxonomy" id="5467"/>
    <lineage>
        <taxon>Eukaryota</taxon>
        <taxon>Fungi</taxon>
        <taxon>Dikarya</taxon>
        <taxon>Ascomycota</taxon>
        <taxon>Pezizomycotina</taxon>
        <taxon>Sordariomycetes</taxon>
        <taxon>Hypocreomycetidae</taxon>
        <taxon>Glomerellales</taxon>
        <taxon>Glomerellaceae</taxon>
        <taxon>Colletotrichum</taxon>
        <taxon>Colletotrichum truncatum species complex</taxon>
    </lineage>
</organism>
<evidence type="ECO:0000313" key="1">
    <source>
        <dbReference type="EMBL" id="KAL0934421.1"/>
    </source>
</evidence>
<gene>
    <name evidence="1" type="ORF">CTRU02_211220</name>
</gene>
<proteinExistence type="predicted"/>
<reference evidence="1 2" key="1">
    <citation type="journal article" date="2020" name="Phytopathology">
        <title>Genome Sequence Resources of Colletotrichum truncatum, C. plurivorum, C. musicola, and C. sojae: Four Species Pathogenic to Soybean (Glycine max).</title>
        <authorList>
            <person name="Rogerio F."/>
            <person name="Boufleur T.R."/>
            <person name="Ciampi-Guillardi M."/>
            <person name="Sukno S.A."/>
            <person name="Thon M.R."/>
            <person name="Massola Junior N.S."/>
            <person name="Baroncelli R."/>
        </authorList>
    </citation>
    <scope>NUCLEOTIDE SEQUENCE [LARGE SCALE GENOMIC DNA]</scope>
    <source>
        <strain evidence="1 2">CMES1059</strain>
    </source>
</reference>
<dbReference type="EMBL" id="VUJX02000007">
    <property type="protein sequence ID" value="KAL0934421.1"/>
    <property type="molecule type" value="Genomic_DNA"/>
</dbReference>
<sequence>MRSVWGMVTRQTVVGVRGPEHAITVAEAISLHTTKAVELLHEKETRGYLLPGFMADMTIWDLDPLGVSDPSSLKDLTPSYTIVGGRIIYSS</sequence>